<evidence type="ECO:0000256" key="1">
    <source>
        <dbReference type="ARBA" id="ARBA00004123"/>
    </source>
</evidence>
<dbReference type="InterPro" id="IPR045239">
    <property type="entry name" value="bHLH95_bHLH"/>
</dbReference>
<evidence type="ECO:0000256" key="2">
    <source>
        <dbReference type="ARBA" id="ARBA00023015"/>
    </source>
</evidence>
<feature type="region of interest" description="Disordered" evidence="6">
    <location>
        <begin position="314"/>
        <end position="355"/>
    </location>
</feature>
<organism evidence="8 9">
    <name type="scientific">Quillaja saponaria</name>
    <name type="common">Soap bark tree</name>
    <dbReference type="NCBI Taxonomy" id="32244"/>
    <lineage>
        <taxon>Eukaryota</taxon>
        <taxon>Viridiplantae</taxon>
        <taxon>Streptophyta</taxon>
        <taxon>Embryophyta</taxon>
        <taxon>Tracheophyta</taxon>
        <taxon>Spermatophyta</taxon>
        <taxon>Magnoliopsida</taxon>
        <taxon>eudicotyledons</taxon>
        <taxon>Gunneridae</taxon>
        <taxon>Pentapetalae</taxon>
        <taxon>rosids</taxon>
        <taxon>fabids</taxon>
        <taxon>Fabales</taxon>
        <taxon>Quillajaceae</taxon>
        <taxon>Quillaja</taxon>
    </lineage>
</organism>
<evidence type="ECO:0000256" key="5">
    <source>
        <dbReference type="ARBA" id="ARBA00023242"/>
    </source>
</evidence>
<sequence length="477" mass="52835">MAEEYTGNSIATSSLTPLNWWNLHATNSSLSSWTNSNTWSQANPNSSSSCEEDVSASTSFTNASNHSGLTMEYSSRQLVEPTASSNEFINGEHASDNHIWNHVLLGVGGHGELQNNQDVGENFLDALSSKSMSTAIFEPACNYLKKLDNSWEFNGYNESMTENERVTKLSNLISMFDPQTNNISALSSSIDQYMKPNFGDSTSCEMVTNRSAGNFPFQSHDLKVEHEHHGSEIQGSMLARSYDRNSVGYQLGVNNYPMVEDNGKYFYGMSNLSSCTKNFADVISFNGRLSKPLLGIPALKPCFRSLNLSDSKKQSIQNSSQLQTRSNGGRRGSGTTAEAKKKRSEDSADTILKKPKHESSTIVKVQAPKVKLGDRITALQQIVSPFGKTDTASVLYEAIGYIKFLQEQVQLLSNPYLKTNSFKDVWGSMDRKDKGDAKVDLRSRGLCLVPISCTPQIYRENTGADYWTPAYRGCLYR</sequence>
<keyword evidence="9" id="KW-1185">Reference proteome</keyword>
<dbReference type="PANTHER" id="PTHR16223:SF383">
    <property type="entry name" value="TRANSCRIPTION FACTOR BHLH111"/>
    <property type="match status" value="1"/>
</dbReference>
<dbReference type="InterPro" id="IPR011598">
    <property type="entry name" value="bHLH_dom"/>
</dbReference>
<dbReference type="GO" id="GO:0000981">
    <property type="term" value="F:DNA-binding transcription factor activity, RNA polymerase II-specific"/>
    <property type="evidence" value="ECO:0007669"/>
    <property type="project" value="TreeGrafter"/>
</dbReference>
<dbReference type="GO" id="GO:0046983">
    <property type="term" value="F:protein dimerization activity"/>
    <property type="evidence" value="ECO:0007669"/>
    <property type="project" value="InterPro"/>
</dbReference>
<keyword evidence="5" id="KW-0539">Nucleus</keyword>
<evidence type="ECO:0000256" key="4">
    <source>
        <dbReference type="ARBA" id="ARBA00023163"/>
    </source>
</evidence>
<evidence type="ECO:0000313" key="8">
    <source>
        <dbReference type="EMBL" id="KAJ7954434.1"/>
    </source>
</evidence>
<proteinExistence type="predicted"/>
<dbReference type="Gene3D" id="4.10.280.10">
    <property type="entry name" value="Helix-loop-helix DNA-binding domain"/>
    <property type="match status" value="1"/>
</dbReference>
<evidence type="ECO:0000313" key="9">
    <source>
        <dbReference type="Proteomes" id="UP001163823"/>
    </source>
</evidence>
<feature type="domain" description="BHLH" evidence="7">
    <location>
        <begin position="356"/>
        <end position="405"/>
    </location>
</feature>
<gene>
    <name evidence="8" type="ORF">O6P43_026016</name>
</gene>
<dbReference type="CDD" id="cd11393">
    <property type="entry name" value="bHLH_AtbHLH_like"/>
    <property type="match status" value="1"/>
</dbReference>
<name>A0AAD7PGU3_QUISA</name>
<keyword evidence="4" id="KW-0804">Transcription</keyword>
<feature type="compositionally biased region" description="Polar residues" evidence="6">
    <location>
        <begin position="314"/>
        <end position="323"/>
    </location>
</feature>
<dbReference type="SUPFAM" id="SSF47459">
    <property type="entry name" value="HLH, helix-loop-helix DNA-binding domain"/>
    <property type="match status" value="1"/>
</dbReference>
<evidence type="ECO:0000256" key="6">
    <source>
        <dbReference type="SAM" id="MobiDB-lite"/>
    </source>
</evidence>
<dbReference type="PROSITE" id="PS50888">
    <property type="entry name" value="BHLH"/>
    <property type="match status" value="1"/>
</dbReference>
<comment type="subcellular location">
    <subcellularLocation>
        <location evidence="1">Nucleus</location>
    </subcellularLocation>
</comment>
<comment type="caution">
    <text evidence="8">The sequence shown here is derived from an EMBL/GenBank/DDBJ whole genome shotgun (WGS) entry which is preliminary data.</text>
</comment>
<feature type="region of interest" description="Disordered" evidence="6">
    <location>
        <begin position="34"/>
        <end position="54"/>
    </location>
</feature>
<dbReference type="PANTHER" id="PTHR16223">
    <property type="entry name" value="TRANSCRIPTION FACTOR BHLH83-RELATED"/>
    <property type="match status" value="1"/>
</dbReference>
<dbReference type="AlphaFoldDB" id="A0AAD7PGU3"/>
<accession>A0AAD7PGU3</accession>
<dbReference type="InterPro" id="IPR036638">
    <property type="entry name" value="HLH_DNA-bd_sf"/>
</dbReference>
<evidence type="ECO:0000259" key="7">
    <source>
        <dbReference type="PROSITE" id="PS50888"/>
    </source>
</evidence>
<keyword evidence="2" id="KW-0805">Transcription regulation</keyword>
<dbReference type="GO" id="GO:0005634">
    <property type="term" value="C:nucleus"/>
    <property type="evidence" value="ECO:0007669"/>
    <property type="project" value="UniProtKB-SubCell"/>
</dbReference>
<dbReference type="InterPro" id="IPR045843">
    <property type="entry name" value="IND-like"/>
</dbReference>
<dbReference type="EMBL" id="JARAOO010000010">
    <property type="protein sequence ID" value="KAJ7954434.1"/>
    <property type="molecule type" value="Genomic_DNA"/>
</dbReference>
<reference evidence="8" key="1">
    <citation type="journal article" date="2023" name="Science">
        <title>Elucidation of the pathway for biosynthesis of saponin adjuvants from the soapbark tree.</title>
        <authorList>
            <person name="Reed J."/>
            <person name="Orme A."/>
            <person name="El-Demerdash A."/>
            <person name="Owen C."/>
            <person name="Martin L.B.B."/>
            <person name="Misra R.C."/>
            <person name="Kikuchi S."/>
            <person name="Rejzek M."/>
            <person name="Martin A.C."/>
            <person name="Harkess A."/>
            <person name="Leebens-Mack J."/>
            <person name="Louveau T."/>
            <person name="Stephenson M.J."/>
            <person name="Osbourn A."/>
        </authorList>
    </citation>
    <scope>NUCLEOTIDE SEQUENCE</scope>
    <source>
        <strain evidence="8">S10</strain>
    </source>
</reference>
<dbReference type="Proteomes" id="UP001163823">
    <property type="component" value="Chromosome 10"/>
</dbReference>
<dbReference type="KEGG" id="qsa:O6P43_026016"/>
<dbReference type="GO" id="GO:0000978">
    <property type="term" value="F:RNA polymerase II cis-regulatory region sequence-specific DNA binding"/>
    <property type="evidence" value="ECO:0007669"/>
    <property type="project" value="TreeGrafter"/>
</dbReference>
<evidence type="ECO:0000256" key="3">
    <source>
        <dbReference type="ARBA" id="ARBA00023125"/>
    </source>
</evidence>
<keyword evidence="3" id="KW-0238">DNA-binding</keyword>
<protein>
    <submittedName>
        <fullName evidence="8">Transcription factor bHLH111 family</fullName>
    </submittedName>
</protein>